<organism evidence="1 2">
    <name type="scientific">Caballeronia sordidicola</name>
    <name type="common">Burkholderia sordidicola</name>
    <dbReference type="NCBI Taxonomy" id="196367"/>
    <lineage>
        <taxon>Bacteria</taxon>
        <taxon>Pseudomonadati</taxon>
        <taxon>Pseudomonadota</taxon>
        <taxon>Betaproteobacteria</taxon>
        <taxon>Burkholderiales</taxon>
        <taxon>Burkholderiaceae</taxon>
        <taxon>Caballeronia</taxon>
    </lineage>
</organism>
<dbReference type="Proteomes" id="UP000194546">
    <property type="component" value="Unassembled WGS sequence"/>
</dbReference>
<protein>
    <submittedName>
        <fullName evidence="1">Uncharacterized protein</fullName>
    </submittedName>
</protein>
<sequence>MKVAAWNKVVNLEATGLKLGKAIFKVPRALDKLVNRERKRAADA</sequence>
<gene>
    <name evidence="1" type="ORF">PAMC26510_28980</name>
</gene>
<evidence type="ECO:0000313" key="1">
    <source>
        <dbReference type="EMBL" id="OTP68518.1"/>
    </source>
</evidence>
<reference evidence="1 2" key="1">
    <citation type="submission" date="2017-03" db="EMBL/GenBank/DDBJ databases">
        <title>Genome analysis of strain PAMC 26510.</title>
        <authorList>
            <person name="Oh H.-M."/>
            <person name="Yang J.-A."/>
        </authorList>
    </citation>
    <scope>NUCLEOTIDE SEQUENCE [LARGE SCALE GENOMIC DNA]</scope>
    <source>
        <strain evidence="1 2">PAMC 26510</strain>
    </source>
</reference>
<proteinExistence type="predicted"/>
<dbReference type="EMBL" id="NBTY01000170">
    <property type="protein sequence ID" value="OTP68518.1"/>
    <property type="molecule type" value="Genomic_DNA"/>
</dbReference>
<dbReference type="AlphaFoldDB" id="A0A242MB49"/>
<comment type="caution">
    <text evidence="1">The sequence shown here is derived from an EMBL/GenBank/DDBJ whole genome shotgun (WGS) entry which is preliminary data.</text>
</comment>
<evidence type="ECO:0000313" key="2">
    <source>
        <dbReference type="Proteomes" id="UP000194546"/>
    </source>
</evidence>
<accession>A0A242MB49</accession>
<name>A0A242MB49_CABSO</name>